<accession>A0A9P6C0Z4</accession>
<reference evidence="3" key="1">
    <citation type="submission" date="2020-11" db="EMBL/GenBank/DDBJ databases">
        <authorList>
            <consortium name="DOE Joint Genome Institute"/>
            <person name="Ahrendt S."/>
            <person name="Riley R."/>
            <person name="Andreopoulos W."/>
            <person name="Labutti K."/>
            <person name="Pangilinan J."/>
            <person name="Ruiz-Duenas F.J."/>
            <person name="Barrasa J.M."/>
            <person name="Sanchez-Garcia M."/>
            <person name="Camarero S."/>
            <person name="Miyauchi S."/>
            <person name="Serrano A."/>
            <person name="Linde D."/>
            <person name="Babiker R."/>
            <person name="Drula E."/>
            <person name="Ayuso-Fernandez I."/>
            <person name="Pacheco R."/>
            <person name="Padilla G."/>
            <person name="Ferreira P."/>
            <person name="Barriuso J."/>
            <person name="Kellner H."/>
            <person name="Castanera R."/>
            <person name="Alfaro M."/>
            <person name="Ramirez L."/>
            <person name="Pisabarro A.G."/>
            <person name="Kuo A."/>
            <person name="Tritt A."/>
            <person name="Lipzen A."/>
            <person name="He G."/>
            <person name="Yan M."/>
            <person name="Ng V."/>
            <person name="Cullen D."/>
            <person name="Martin F."/>
            <person name="Rosso M.-N."/>
            <person name="Henrissat B."/>
            <person name="Hibbett D."/>
            <person name="Martinez A.T."/>
            <person name="Grigoriev I.V."/>
        </authorList>
    </citation>
    <scope>NUCLEOTIDE SEQUENCE</scope>
    <source>
        <strain evidence="3">MF-IS2</strain>
    </source>
</reference>
<keyword evidence="1" id="KW-0677">Repeat</keyword>
<dbReference type="OrthoDB" id="3262196at2759"/>
<gene>
    <name evidence="3" type="ORF">P691DRAFT_290098</name>
</gene>
<dbReference type="Pfam" id="PF24883">
    <property type="entry name" value="NPHP3_N"/>
    <property type="match status" value="1"/>
</dbReference>
<keyword evidence="4" id="KW-1185">Reference proteome</keyword>
<sequence>MLRINALIGHISSAGNGGVFTGAHHFSIGQMNATETQNVGEQSVGMQNITTQNVYNYVGPNSLEKMLPYIIPGAEYNSAARDPPPRCHPDTRTKIRADLQDRFDDGTRMVWMHGPAGVGKSAIMQTIAEAVSPQTTCTTLFFSRYSDPPRNESRKVFATLAYRVAADNLDYRNYIEERMSQDPAFLERSLDEQFRRLFLAPFINHRVQAGSHKWVVLLDGLDECQNRTNEQCRIVNLIRDSILHHAEATPFFWIIASRPEDHLMTALLEIKEDFQDRPGEFWEFGIPVDSDEATRDVERYLHTEFIDIRKKHSKSFPNPTSIWPSDGDFLKVARASSGLFVFASTLTKYVSEGSPASRLKLIVALIDRSTHHPTRVPQKPFNLLDALYSQIMSDIPKDQLSITKSLLGFFRLTDAVPTLRVGSVNKVGLIGACNILGLWQDEAYESLRRLHSVVICPSPEMAQTERLRFFHASFPEFLLDRSRSEIYHVDLDQELTNVWRSYIRILRESSQSSWMAPKLNPDSVNVPWIPEDDDSCLAELQKDLLSKAQQGWVSILIKYGHSWCASCPRRGNDRRLAVDVPELLDVFRSIHLMLFRSLEFPVEKFMEWLNDHAPNDVREKMILQKFPVSQLDSERLCKSLYIRPWWQWSHSTGSHIITLTQEVSVHATH</sequence>
<organism evidence="3 4">
    <name type="scientific">Macrolepiota fuliginosa MF-IS2</name>
    <dbReference type="NCBI Taxonomy" id="1400762"/>
    <lineage>
        <taxon>Eukaryota</taxon>
        <taxon>Fungi</taxon>
        <taxon>Dikarya</taxon>
        <taxon>Basidiomycota</taxon>
        <taxon>Agaricomycotina</taxon>
        <taxon>Agaricomycetes</taxon>
        <taxon>Agaricomycetidae</taxon>
        <taxon>Agaricales</taxon>
        <taxon>Agaricineae</taxon>
        <taxon>Agaricaceae</taxon>
        <taxon>Macrolepiota</taxon>
    </lineage>
</organism>
<proteinExistence type="predicted"/>
<evidence type="ECO:0000256" key="1">
    <source>
        <dbReference type="ARBA" id="ARBA00022737"/>
    </source>
</evidence>
<comment type="caution">
    <text evidence="3">The sequence shown here is derived from an EMBL/GenBank/DDBJ whole genome shotgun (WGS) entry which is preliminary data.</text>
</comment>
<dbReference type="Gene3D" id="3.40.50.300">
    <property type="entry name" value="P-loop containing nucleotide triphosphate hydrolases"/>
    <property type="match status" value="1"/>
</dbReference>
<dbReference type="Proteomes" id="UP000807342">
    <property type="component" value="Unassembled WGS sequence"/>
</dbReference>
<dbReference type="InterPro" id="IPR027417">
    <property type="entry name" value="P-loop_NTPase"/>
</dbReference>
<dbReference type="InterPro" id="IPR007111">
    <property type="entry name" value="NACHT_NTPase"/>
</dbReference>
<evidence type="ECO:0000313" key="3">
    <source>
        <dbReference type="EMBL" id="KAF9445120.1"/>
    </source>
</evidence>
<dbReference type="AlphaFoldDB" id="A0A9P6C0Z4"/>
<dbReference type="PANTHER" id="PTHR10039">
    <property type="entry name" value="AMELOGENIN"/>
    <property type="match status" value="1"/>
</dbReference>
<dbReference type="PROSITE" id="PS50837">
    <property type="entry name" value="NACHT"/>
    <property type="match status" value="1"/>
</dbReference>
<dbReference type="PANTHER" id="PTHR10039:SF14">
    <property type="entry name" value="NACHT DOMAIN-CONTAINING PROTEIN"/>
    <property type="match status" value="1"/>
</dbReference>
<dbReference type="InterPro" id="IPR056884">
    <property type="entry name" value="NPHP3-like_N"/>
</dbReference>
<dbReference type="EMBL" id="MU151323">
    <property type="protein sequence ID" value="KAF9445120.1"/>
    <property type="molecule type" value="Genomic_DNA"/>
</dbReference>
<dbReference type="SUPFAM" id="SSF52540">
    <property type="entry name" value="P-loop containing nucleoside triphosphate hydrolases"/>
    <property type="match status" value="1"/>
</dbReference>
<evidence type="ECO:0000259" key="2">
    <source>
        <dbReference type="PROSITE" id="PS50837"/>
    </source>
</evidence>
<name>A0A9P6C0Z4_9AGAR</name>
<feature type="domain" description="NACHT" evidence="2">
    <location>
        <begin position="108"/>
        <end position="259"/>
    </location>
</feature>
<protein>
    <recommendedName>
        <fullName evidence="2">NACHT domain-containing protein</fullName>
    </recommendedName>
</protein>
<evidence type="ECO:0000313" key="4">
    <source>
        <dbReference type="Proteomes" id="UP000807342"/>
    </source>
</evidence>